<protein>
    <recommendedName>
        <fullName evidence="4">Transposable element</fullName>
    </recommendedName>
</protein>
<evidence type="ECO:0000313" key="2">
    <source>
        <dbReference type="EMBL" id="CDM37409.1"/>
    </source>
</evidence>
<accession>W6QTE6</accession>
<dbReference type="AlphaFoldDB" id="W6QTE6"/>
<keyword evidence="1" id="KW-0732">Signal</keyword>
<evidence type="ECO:0000313" key="3">
    <source>
        <dbReference type="Proteomes" id="UP000030686"/>
    </source>
</evidence>
<feature type="signal peptide" evidence="1">
    <location>
        <begin position="1"/>
        <end position="21"/>
    </location>
</feature>
<sequence>MARLVLFPPCWIWLRTRILDCACWSSARDATARPRDGGSFWMRRPISLASENGRPPRARRSRRSRRSTTLFCFLIAHTPSR</sequence>
<keyword evidence="3" id="KW-1185">Reference proteome</keyword>
<feature type="chain" id="PRO_5004882342" description="Transposable element" evidence="1">
    <location>
        <begin position="22"/>
        <end position="81"/>
    </location>
</feature>
<proteinExistence type="predicted"/>
<evidence type="ECO:0008006" key="4">
    <source>
        <dbReference type="Google" id="ProtNLM"/>
    </source>
</evidence>
<gene>
    <name evidence="2" type="ORF">PROQFM164_S06g000371</name>
</gene>
<dbReference type="Proteomes" id="UP000030686">
    <property type="component" value="Unassembled WGS sequence"/>
</dbReference>
<organism evidence="2 3">
    <name type="scientific">Penicillium roqueforti (strain FM164)</name>
    <dbReference type="NCBI Taxonomy" id="1365484"/>
    <lineage>
        <taxon>Eukaryota</taxon>
        <taxon>Fungi</taxon>
        <taxon>Dikarya</taxon>
        <taxon>Ascomycota</taxon>
        <taxon>Pezizomycotina</taxon>
        <taxon>Eurotiomycetes</taxon>
        <taxon>Eurotiomycetidae</taxon>
        <taxon>Eurotiales</taxon>
        <taxon>Aspergillaceae</taxon>
        <taxon>Penicillium</taxon>
    </lineage>
</organism>
<name>W6QTE6_PENRF</name>
<dbReference type="EMBL" id="HG792020">
    <property type="protein sequence ID" value="CDM37409.1"/>
    <property type="molecule type" value="Genomic_DNA"/>
</dbReference>
<reference evidence="2" key="1">
    <citation type="journal article" date="2014" name="Nat. Commun.">
        <title>Multiple recent horizontal transfers of a large genomic region in cheese making fungi.</title>
        <authorList>
            <person name="Cheeseman K."/>
            <person name="Ropars J."/>
            <person name="Renault P."/>
            <person name="Dupont J."/>
            <person name="Gouzy J."/>
            <person name="Branca A."/>
            <person name="Abraham A.L."/>
            <person name="Ceppi M."/>
            <person name="Conseiller E."/>
            <person name="Debuchy R."/>
            <person name="Malagnac F."/>
            <person name="Goarin A."/>
            <person name="Silar P."/>
            <person name="Lacoste S."/>
            <person name="Sallet E."/>
            <person name="Bensimon A."/>
            <person name="Giraud T."/>
            <person name="Brygoo Y."/>
        </authorList>
    </citation>
    <scope>NUCLEOTIDE SEQUENCE [LARGE SCALE GENOMIC DNA]</scope>
    <source>
        <strain evidence="2">FM164</strain>
    </source>
</reference>
<evidence type="ECO:0000256" key="1">
    <source>
        <dbReference type="SAM" id="SignalP"/>
    </source>
</evidence>